<dbReference type="PROSITE" id="PS50889">
    <property type="entry name" value="S4"/>
    <property type="match status" value="1"/>
</dbReference>
<dbReference type="PANTHER" id="PTHR13633:SF3">
    <property type="entry name" value="MITOCHONDRIAL TRANSCRIPTION RESCUE FACTOR 1"/>
    <property type="match status" value="1"/>
</dbReference>
<dbReference type="InterPro" id="IPR040591">
    <property type="entry name" value="RqcP2_RBD"/>
</dbReference>
<dbReference type="PANTHER" id="PTHR13633">
    <property type="entry name" value="MITOCHONDRIAL TRANSCRIPTION RESCUE FACTOR 1"/>
    <property type="match status" value="1"/>
</dbReference>
<reference evidence="3 4" key="1">
    <citation type="submission" date="2016-10" db="EMBL/GenBank/DDBJ databases">
        <authorList>
            <person name="de Groot N.N."/>
        </authorList>
    </citation>
    <scope>NUCLEOTIDE SEQUENCE [LARGE SCALE GENOMIC DNA]</scope>
    <source>
        <strain evidence="3 4">DSM 15827</strain>
    </source>
</reference>
<gene>
    <name evidence="3" type="ORF">SAMN05421767_10535</name>
</gene>
<evidence type="ECO:0000313" key="3">
    <source>
        <dbReference type="EMBL" id="SEQ72086.1"/>
    </source>
</evidence>
<organism evidence="3 4">
    <name type="scientific">Granulicatella balaenopterae</name>
    <dbReference type="NCBI Taxonomy" id="137733"/>
    <lineage>
        <taxon>Bacteria</taxon>
        <taxon>Bacillati</taxon>
        <taxon>Bacillota</taxon>
        <taxon>Bacilli</taxon>
        <taxon>Lactobacillales</taxon>
        <taxon>Carnobacteriaceae</taxon>
        <taxon>Granulicatella</taxon>
    </lineage>
</organism>
<feature type="domain" description="RNA-binding S4" evidence="2">
    <location>
        <begin position="183"/>
        <end position="252"/>
    </location>
</feature>
<dbReference type="InterPro" id="IPR002942">
    <property type="entry name" value="S4_RNA-bd"/>
</dbReference>
<dbReference type="Pfam" id="PF17774">
    <property type="entry name" value="YlmH_RBD"/>
    <property type="match status" value="1"/>
</dbReference>
<keyword evidence="1" id="KW-0694">RNA-binding</keyword>
<dbReference type="Proteomes" id="UP000198556">
    <property type="component" value="Unassembled WGS sequence"/>
</dbReference>
<dbReference type="CDD" id="cd00165">
    <property type="entry name" value="S4"/>
    <property type="match status" value="1"/>
</dbReference>
<dbReference type="SUPFAM" id="SSF55174">
    <property type="entry name" value="Alpha-L RNA-binding motif"/>
    <property type="match status" value="1"/>
</dbReference>
<dbReference type="OrthoDB" id="9812787at2"/>
<evidence type="ECO:0000256" key="1">
    <source>
        <dbReference type="PROSITE-ProRule" id="PRU00182"/>
    </source>
</evidence>
<evidence type="ECO:0000313" key="4">
    <source>
        <dbReference type="Proteomes" id="UP000198556"/>
    </source>
</evidence>
<name>A0A1H9IC16_9LACT</name>
<dbReference type="Gene3D" id="3.10.290.10">
    <property type="entry name" value="RNA-binding S4 domain"/>
    <property type="match status" value="1"/>
</dbReference>
<dbReference type="AlphaFoldDB" id="A0A1H9IC16"/>
<proteinExistence type="predicted"/>
<dbReference type="SMART" id="SM00363">
    <property type="entry name" value="S4"/>
    <property type="match status" value="1"/>
</dbReference>
<dbReference type="InterPro" id="IPR012677">
    <property type="entry name" value="Nucleotide-bd_a/b_plait_sf"/>
</dbReference>
<dbReference type="Gene3D" id="3.30.1370.160">
    <property type="match status" value="1"/>
</dbReference>
<dbReference type="EMBL" id="FOGF01000005">
    <property type="protein sequence ID" value="SEQ72086.1"/>
    <property type="molecule type" value="Genomic_DNA"/>
</dbReference>
<sequence>MSEEIYQHFRKEERVFIDLVEKWMTDCFEQYSPILTNFLDPRQQFIAESVLGQNDEIAFQFEGGYLAAERKRCLIYPSYYTPNFDDFECQVVEILYPKKFAELGHGRILGSLMGLGLERDVFGDIISDGERWQIFYVKEINDYLKQQFDKVGNIKVRLDEADYTDIITPKDQWTLTATTVSSLRLDTVIASIFNISRQRTKQLIEANKVKVNWTLQERSDFTLDVLDIISIRGFGRIQIRNIIGKTKKDKIRLEIGLLDKNKQ</sequence>
<evidence type="ECO:0000259" key="2">
    <source>
        <dbReference type="SMART" id="SM00363"/>
    </source>
</evidence>
<dbReference type="STRING" id="137733.SAMN05421767_10535"/>
<dbReference type="Gene3D" id="3.30.70.330">
    <property type="match status" value="1"/>
</dbReference>
<keyword evidence="4" id="KW-1185">Reference proteome</keyword>
<dbReference type="RefSeq" id="WP_089746017.1">
    <property type="nucleotide sequence ID" value="NZ_FOGF01000005.1"/>
</dbReference>
<accession>A0A1H9IC16</accession>
<protein>
    <submittedName>
        <fullName evidence="3">RNA-binding protein YlmH, contains S4-like domain</fullName>
    </submittedName>
</protein>
<dbReference type="GO" id="GO:0003723">
    <property type="term" value="F:RNA binding"/>
    <property type="evidence" value="ECO:0007669"/>
    <property type="project" value="UniProtKB-KW"/>
</dbReference>
<dbReference type="InterPro" id="IPR036986">
    <property type="entry name" value="S4_RNA-bd_sf"/>
</dbReference>